<dbReference type="InterPro" id="IPR018119">
    <property type="entry name" value="Strictosidine_synth_cons-reg"/>
</dbReference>
<dbReference type="Proteomes" id="UP000790347">
    <property type="component" value="Unassembled WGS sequence"/>
</dbReference>
<dbReference type="PANTHER" id="PTHR10426:SF88">
    <property type="entry name" value="ADIPOCYTE PLASMA MEMBRANE-ASSOCIATED PROTEIN HEMOMUCIN-RELATED"/>
    <property type="match status" value="1"/>
</dbReference>
<dbReference type="PANTHER" id="PTHR10426">
    <property type="entry name" value="STRICTOSIDINE SYNTHASE-RELATED"/>
    <property type="match status" value="1"/>
</dbReference>
<evidence type="ECO:0000313" key="7">
    <source>
        <dbReference type="Proteomes" id="UP000790347"/>
    </source>
</evidence>
<name>A0A922I5J0_DERFA</name>
<sequence>MACCDCLRKILNFCFKYSLVFGVIAIAIIFAPSANYLLDIEPRPLTVLLPNSLRQFESKKVEWKSFENAASIVGPDSIAYDPKANRLVTGSDDGYLYSIDVDDDGNFKKLFQLVNDELMARFQYKRRPRPSGLRFDSKGRLFVCEPMFGVFKVENVFTDKPKIELVFDIEKTSKLGPTSVRQEKPSGGHIIYVSDVSSKFSFQYVTAAILSSDSNGRVLRYDTETGKLDILMSNLFFPNGLEMLPDNRGFLLTETGNRTVWKYTFDDREARVLMTALPAEPDNIRLSLDGKTFWMALLRPRTRNDPLLIDHLMSFPMLRKLLVRLFDMIGTLFELLHRLTTISKLQCLSRQFGTMEILNKGKDEFATGGMLIEFDSNGQIIRTVYQTEGIENNLAWATEVREMQSKNLNERLLYIGSFRPGYPIRKITLDKK</sequence>
<evidence type="ECO:0000259" key="5">
    <source>
        <dbReference type="Pfam" id="PF03088"/>
    </source>
</evidence>
<comment type="similarity">
    <text evidence="1">Belongs to the strictosidine synthase family.</text>
</comment>
<keyword evidence="2" id="KW-0597">Phosphoprotein</keyword>
<reference evidence="6" key="2">
    <citation type="journal article" date="2022" name="Res Sq">
        <title>Comparative Genomics Reveals Insights into the Divergent Evolution of Astigmatic Mites and Household Pest Adaptations.</title>
        <authorList>
            <person name="Xiong Q."/>
            <person name="Wan A.T.-Y."/>
            <person name="Liu X.-Y."/>
            <person name="Fung C.S.-H."/>
            <person name="Xiao X."/>
            <person name="Malainual N."/>
            <person name="Hou J."/>
            <person name="Wang L."/>
            <person name="Wang M."/>
            <person name="Yang K."/>
            <person name="Cui Y."/>
            <person name="Leung E."/>
            <person name="Nong W."/>
            <person name="Shin S.-K."/>
            <person name="Au S."/>
            <person name="Jeong K.Y."/>
            <person name="Chew F.T."/>
            <person name="Hui J."/>
            <person name="Leung T.F."/>
            <person name="Tungtrongchitr A."/>
            <person name="Zhong N."/>
            <person name="Liu Z."/>
            <person name="Tsui S."/>
        </authorList>
    </citation>
    <scope>NUCLEOTIDE SEQUENCE</scope>
    <source>
        <strain evidence="6">Derf</strain>
        <tissue evidence="6">Whole organism</tissue>
    </source>
</reference>
<evidence type="ECO:0000256" key="1">
    <source>
        <dbReference type="ARBA" id="ARBA00009191"/>
    </source>
</evidence>
<evidence type="ECO:0000256" key="2">
    <source>
        <dbReference type="ARBA" id="ARBA00022553"/>
    </source>
</evidence>
<feature type="domain" description="Strictosidine synthase conserved region" evidence="5">
    <location>
        <begin position="190"/>
        <end position="264"/>
    </location>
</feature>
<protein>
    <recommendedName>
        <fullName evidence="5">Strictosidine synthase conserved region domain-containing protein</fullName>
    </recommendedName>
</protein>
<dbReference type="AlphaFoldDB" id="A0A922I5J0"/>
<dbReference type="Pfam" id="PF03088">
    <property type="entry name" value="Str_synth"/>
    <property type="match status" value="1"/>
</dbReference>
<dbReference type="SUPFAM" id="SSF63829">
    <property type="entry name" value="Calcium-dependent phosphotriesterase"/>
    <property type="match status" value="1"/>
</dbReference>
<feature type="transmembrane region" description="Helical" evidence="4">
    <location>
        <begin position="17"/>
        <end position="38"/>
    </location>
</feature>
<keyword evidence="4" id="KW-0812">Transmembrane</keyword>
<evidence type="ECO:0000313" key="6">
    <source>
        <dbReference type="EMBL" id="KAH9522937.1"/>
    </source>
</evidence>
<evidence type="ECO:0000256" key="3">
    <source>
        <dbReference type="ARBA" id="ARBA00023180"/>
    </source>
</evidence>
<keyword evidence="4" id="KW-1133">Transmembrane helix</keyword>
<accession>A0A922I5J0</accession>
<evidence type="ECO:0000256" key="4">
    <source>
        <dbReference type="SAM" id="Phobius"/>
    </source>
</evidence>
<reference evidence="6" key="1">
    <citation type="submission" date="2013-05" db="EMBL/GenBank/DDBJ databases">
        <authorList>
            <person name="Yim A.K.Y."/>
            <person name="Chan T.F."/>
            <person name="Ji K.M."/>
            <person name="Liu X.Y."/>
            <person name="Zhou J.W."/>
            <person name="Li R.Q."/>
            <person name="Yang K.Y."/>
            <person name="Li J."/>
            <person name="Li M."/>
            <person name="Law P.T.W."/>
            <person name="Wu Y.L."/>
            <person name="Cai Z.L."/>
            <person name="Qin H."/>
            <person name="Bao Y."/>
            <person name="Leung R.K.K."/>
            <person name="Ng P.K.S."/>
            <person name="Zou J."/>
            <person name="Zhong X.J."/>
            <person name="Ran P.X."/>
            <person name="Zhong N.S."/>
            <person name="Liu Z.G."/>
            <person name="Tsui S.K.W."/>
        </authorList>
    </citation>
    <scope>NUCLEOTIDE SEQUENCE</scope>
    <source>
        <strain evidence="6">Derf</strain>
        <tissue evidence="6">Whole organism</tissue>
    </source>
</reference>
<comment type="caution">
    <text evidence="6">The sequence shown here is derived from an EMBL/GenBank/DDBJ whole genome shotgun (WGS) entry which is preliminary data.</text>
</comment>
<dbReference type="Gene3D" id="2.120.10.30">
    <property type="entry name" value="TolB, C-terminal domain"/>
    <property type="match status" value="1"/>
</dbReference>
<dbReference type="GO" id="GO:0016787">
    <property type="term" value="F:hydrolase activity"/>
    <property type="evidence" value="ECO:0007669"/>
    <property type="project" value="TreeGrafter"/>
</dbReference>
<dbReference type="InterPro" id="IPR011042">
    <property type="entry name" value="6-blade_b-propeller_TolB-like"/>
</dbReference>
<keyword evidence="3" id="KW-0325">Glycoprotein</keyword>
<keyword evidence="7" id="KW-1185">Reference proteome</keyword>
<proteinExistence type="inferred from homology"/>
<dbReference type="GO" id="GO:0012505">
    <property type="term" value="C:endomembrane system"/>
    <property type="evidence" value="ECO:0007669"/>
    <property type="project" value="TreeGrafter"/>
</dbReference>
<keyword evidence="4" id="KW-0472">Membrane</keyword>
<dbReference type="EMBL" id="ASGP02000002">
    <property type="protein sequence ID" value="KAH9522937.1"/>
    <property type="molecule type" value="Genomic_DNA"/>
</dbReference>
<gene>
    <name evidence="6" type="ORF">DERF_006490</name>
</gene>
<organism evidence="6 7">
    <name type="scientific">Dermatophagoides farinae</name>
    <name type="common">American house dust mite</name>
    <dbReference type="NCBI Taxonomy" id="6954"/>
    <lineage>
        <taxon>Eukaryota</taxon>
        <taxon>Metazoa</taxon>
        <taxon>Ecdysozoa</taxon>
        <taxon>Arthropoda</taxon>
        <taxon>Chelicerata</taxon>
        <taxon>Arachnida</taxon>
        <taxon>Acari</taxon>
        <taxon>Acariformes</taxon>
        <taxon>Sarcoptiformes</taxon>
        <taxon>Astigmata</taxon>
        <taxon>Psoroptidia</taxon>
        <taxon>Analgoidea</taxon>
        <taxon>Pyroglyphidae</taxon>
        <taxon>Dermatophagoidinae</taxon>
        <taxon>Dermatophagoides</taxon>
    </lineage>
</organism>